<dbReference type="AlphaFoldDB" id="A0A9N9AWT6"/>
<proteinExistence type="predicted"/>
<sequence length="82" mass="10274">MELENNLVSIYTSHRKYNQEILKIKNYILYDDIYINHGTVGGIENNKLWNIIIQRVYDWQLRKIVDWYDRKYRRTKFIYKEL</sequence>
<organism evidence="1 2">
    <name type="scientific">Diversispora eburnea</name>
    <dbReference type="NCBI Taxonomy" id="1213867"/>
    <lineage>
        <taxon>Eukaryota</taxon>
        <taxon>Fungi</taxon>
        <taxon>Fungi incertae sedis</taxon>
        <taxon>Mucoromycota</taxon>
        <taxon>Glomeromycotina</taxon>
        <taxon>Glomeromycetes</taxon>
        <taxon>Diversisporales</taxon>
        <taxon>Diversisporaceae</taxon>
        <taxon>Diversispora</taxon>
    </lineage>
</organism>
<dbReference type="EMBL" id="CAJVPK010000741">
    <property type="protein sequence ID" value="CAG8545024.1"/>
    <property type="molecule type" value="Genomic_DNA"/>
</dbReference>
<keyword evidence="2" id="KW-1185">Reference proteome</keyword>
<dbReference type="Proteomes" id="UP000789706">
    <property type="component" value="Unassembled WGS sequence"/>
</dbReference>
<evidence type="ECO:0000313" key="1">
    <source>
        <dbReference type="EMBL" id="CAG8545024.1"/>
    </source>
</evidence>
<reference evidence="1" key="1">
    <citation type="submission" date="2021-06" db="EMBL/GenBank/DDBJ databases">
        <authorList>
            <person name="Kallberg Y."/>
            <person name="Tangrot J."/>
            <person name="Rosling A."/>
        </authorList>
    </citation>
    <scope>NUCLEOTIDE SEQUENCE</scope>
    <source>
        <strain evidence="1">AZ414A</strain>
    </source>
</reference>
<evidence type="ECO:0000313" key="2">
    <source>
        <dbReference type="Proteomes" id="UP000789706"/>
    </source>
</evidence>
<protein>
    <submittedName>
        <fullName evidence="1">6037_t:CDS:1</fullName>
    </submittedName>
</protein>
<accession>A0A9N9AWT6</accession>
<gene>
    <name evidence="1" type="ORF">DEBURN_LOCUS6811</name>
</gene>
<name>A0A9N9AWT6_9GLOM</name>
<comment type="caution">
    <text evidence="1">The sequence shown here is derived from an EMBL/GenBank/DDBJ whole genome shotgun (WGS) entry which is preliminary data.</text>
</comment>